<evidence type="ECO:0000256" key="3">
    <source>
        <dbReference type="SAM" id="MobiDB-lite"/>
    </source>
</evidence>
<dbReference type="EMBL" id="ML991826">
    <property type="protein sequence ID" value="KAF2231487.1"/>
    <property type="molecule type" value="Genomic_DNA"/>
</dbReference>
<dbReference type="InterPro" id="IPR015966">
    <property type="entry name" value="tRNA_lig_kin_fungi"/>
</dbReference>
<feature type="domain" description="tRNA ligase kinase" evidence="5">
    <location>
        <begin position="395"/>
        <end position="553"/>
    </location>
</feature>
<dbReference type="GO" id="GO:0005634">
    <property type="term" value="C:nucleus"/>
    <property type="evidence" value="ECO:0007669"/>
    <property type="project" value="TreeGrafter"/>
</dbReference>
<dbReference type="GO" id="GO:0005524">
    <property type="term" value="F:ATP binding"/>
    <property type="evidence" value="ECO:0007669"/>
    <property type="project" value="UniProtKB-UniRule"/>
</dbReference>
<organism evidence="7 8">
    <name type="scientific">Viridothelium virens</name>
    <name type="common">Speckled blister lichen</name>
    <name type="synonym">Trypethelium virens</name>
    <dbReference type="NCBI Taxonomy" id="1048519"/>
    <lineage>
        <taxon>Eukaryota</taxon>
        <taxon>Fungi</taxon>
        <taxon>Dikarya</taxon>
        <taxon>Ascomycota</taxon>
        <taxon>Pezizomycotina</taxon>
        <taxon>Dothideomycetes</taxon>
        <taxon>Dothideomycetes incertae sedis</taxon>
        <taxon>Trypetheliales</taxon>
        <taxon>Trypetheliaceae</taxon>
        <taxon>Viridothelium</taxon>
    </lineage>
</organism>
<dbReference type="EC" id="6.5.1.3" evidence="1"/>
<comment type="similarity">
    <text evidence="1">Belongs to the TRL1 family.</text>
</comment>
<dbReference type="Pfam" id="PF08303">
    <property type="entry name" value="tRNA_lig_kinase"/>
    <property type="match status" value="1"/>
</dbReference>
<name>A0A6A6H0T3_VIRVR</name>
<dbReference type="Pfam" id="PF08302">
    <property type="entry name" value="tRNA_lig_CPD"/>
    <property type="match status" value="1"/>
</dbReference>
<dbReference type="PANTHER" id="PTHR32004:SF1">
    <property type="entry name" value="TRNA LIGASE"/>
    <property type="match status" value="1"/>
</dbReference>
<dbReference type="PIRSF" id="PIRSF019634">
    <property type="entry name" value="tRNA_lig_yeast"/>
    <property type="match status" value="1"/>
</dbReference>
<dbReference type="Gene3D" id="3.40.50.300">
    <property type="entry name" value="P-loop containing nucleotide triphosphate hydrolases"/>
    <property type="match status" value="1"/>
</dbReference>
<keyword evidence="1 7" id="KW-0436">Ligase</keyword>
<evidence type="ECO:0000313" key="8">
    <source>
        <dbReference type="Proteomes" id="UP000800092"/>
    </source>
</evidence>
<evidence type="ECO:0000256" key="1">
    <source>
        <dbReference type="PIRNR" id="PIRNR019634"/>
    </source>
</evidence>
<dbReference type="SUPFAM" id="SSF52540">
    <property type="entry name" value="P-loop containing nucleoside triphosphate hydrolases"/>
    <property type="match status" value="1"/>
</dbReference>
<comment type="catalytic activity">
    <reaction evidence="1">
        <text>ATP + (ribonucleotide)n-3'-hydroxyl + 5'-phospho-(ribonucleotide)m = (ribonucleotide)n+m + AMP + diphosphate.</text>
        <dbReference type="EC" id="6.5.1.3"/>
    </reaction>
</comment>
<dbReference type="Pfam" id="PF09511">
    <property type="entry name" value="RNA_lig_T4_1"/>
    <property type="match status" value="1"/>
</dbReference>
<dbReference type="GO" id="GO:0008081">
    <property type="term" value="F:phosphoric diester hydrolase activity"/>
    <property type="evidence" value="ECO:0007669"/>
    <property type="project" value="InterPro"/>
</dbReference>
<sequence length="842" mass="95419">MAHREQAPYYAQDVHEVAEMLRGLEAHKKKGEKGGFTAKKATFELPNGQKVDSWRIQDWDYKKPNLPTYARGLFTSRTSKGTPEIVARGYDKFFNHGEVRKTEWRNVEQNTQGPYELSVKENGCIIFISGLEDGSLLVCSKHSTGSRGDQDLSHAQAGERWIDKHLQSAGKTREQLSRTLRDMNATAVAELCDDAFEEHVLAYNPESAGLYLHGINLNLPEFVTYPGHLVNRFATEWGMKKTMYVMEEDITKVKGFLDGVAETGSYAGRETEGFVIRCRARDTRDSPWQDWFFKYKFDEPYLMYRQWRECTKAVISGKPPKFNKHKKITEEYLLYARHQLAKDPSIGKLYNQNHGIIKMRDAFLRERGLKGSDIIRQELEGGEVVGNQQVTRNVVLVPIATIGCGKTTVALALVELFEWGHIQNDNIQGKQKMLQFSQGICKLLAAHPVVIADKNNHQRRERRDLFDGVSKILPDAHYVALHWRHDPSDFDQIRSAMRERVLNRGDNHQTIQAGSKTQEEIVGIMEGFLHRFEPCDIEQQPDSTFDQVIDLDVTSSSRENLETIVAQLNSEFPELFGDMPTGEDLDKAIEFALNEYSPDIKHEIKGGSGKYKAKQNTAQHQSNGTAAASSTHQKKPPKLEYFSLRVPTPEVQRILDAVFRDKPPEISRFYRQLHNSRRIQPEFHVTLIHRANASQESAYWNKLLALHDTVFQRELSKKENEAQSSWSEPDLGTCGVQLERVVFDNRVMCFVVRLINESQKTASANEEGGGLAALGEEGFRTVNPVAHITAGTADQSIKPKESNDLLKKWLEQGASGQSNIQEVAVPGHVVLKGVVKGVLQKY</sequence>
<dbReference type="Proteomes" id="UP000800092">
    <property type="component" value="Unassembled WGS sequence"/>
</dbReference>
<evidence type="ECO:0000256" key="2">
    <source>
        <dbReference type="PIRSR" id="PIRSR019634-50"/>
    </source>
</evidence>
<protein>
    <recommendedName>
        <fullName evidence="1">tRNA ligase</fullName>
        <ecNumber evidence="1">6.5.1.3</ecNumber>
    </recommendedName>
</protein>
<dbReference type="InterPro" id="IPR027417">
    <property type="entry name" value="P-loop_NTPase"/>
</dbReference>
<feature type="compositionally biased region" description="Polar residues" evidence="3">
    <location>
        <begin position="614"/>
        <end position="631"/>
    </location>
</feature>
<feature type="active site" description="N6-AMP-lysine intermediate" evidence="2">
    <location>
        <position position="120"/>
    </location>
</feature>
<dbReference type="PANTHER" id="PTHR32004">
    <property type="entry name" value="TRNA LIGASE"/>
    <property type="match status" value="1"/>
</dbReference>
<dbReference type="GO" id="GO:0006388">
    <property type="term" value="P:tRNA splicing, via endonucleolytic cleavage and ligation"/>
    <property type="evidence" value="ECO:0007669"/>
    <property type="project" value="UniProtKB-UniRule"/>
</dbReference>
<dbReference type="AlphaFoldDB" id="A0A6A6H0T3"/>
<proteinExistence type="inferred from homology"/>
<feature type="region of interest" description="Disordered" evidence="3">
    <location>
        <begin position="604"/>
        <end position="634"/>
    </location>
</feature>
<accession>A0A6A6H0T3</accession>
<dbReference type="InterPro" id="IPR019039">
    <property type="entry name" value="T4-Rnl1-like_N"/>
</dbReference>
<keyword evidence="8" id="KW-1185">Reference proteome</keyword>
<dbReference type="OrthoDB" id="276239at2759"/>
<evidence type="ECO:0000313" key="7">
    <source>
        <dbReference type="EMBL" id="KAF2231487.1"/>
    </source>
</evidence>
<evidence type="ECO:0000259" key="5">
    <source>
        <dbReference type="Pfam" id="PF08303"/>
    </source>
</evidence>
<dbReference type="InterPro" id="IPR012387">
    <property type="entry name" value="Trl1_fun"/>
</dbReference>
<gene>
    <name evidence="7" type="ORF">EV356DRAFT_506874</name>
</gene>
<dbReference type="GO" id="GO:0051730">
    <property type="term" value="F:GTP-dependent polyribonucleotide 5'-hydroxyl-kinase activity"/>
    <property type="evidence" value="ECO:0007669"/>
    <property type="project" value="InterPro"/>
</dbReference>
<feature type="domain" description="tRNA ligase phosphodiesterase" evidence="4">
    <location>
        <begin position="556"/>
        <end position="839"/>
    </location>
</feature>
<dbReference type="InterPro" id="IPR015965">
    <property type="entry name" value="tRNA_lig_PDEase"/>
</dbReference>
<evidence type="ECO:0000259" key="6">
    <source>
        <dbReference type="Pfam" id="PF09511"/>
    </source>
</evidence>
<dbReference type="FunFam" id="3.40.50.300:FF:001690">
    <property type="entry name" value="tRNA ligase"/>
    <property type="match status" value="1"/>
</dbReference>
<dbReference type="GO" id="GO:0003972">
    <property type="term" value="F:RNA ligase (ATP) activity"/>
    <property type="evidence" value="ECO:0007669"/>
    <property type="project" value="UniProtKB-UniRule"/>
</dbReference>
<reference evidence="7" key="1">
    <citation type="journal article" date="2020" name="Stud. Mycol.">
        <title>101 Dothideomycetes genomes: a test case for predicting lifestyles and emergence of pathogens.</title>
        <authorList>
            <person name="Haridas S."/>
            <person name="Albert R."/>
            <person name="Binder M."/>
            <person name="Bloem J."/>
            <person name="Labutti K."/>
            <person name="Salamov A."/>
            <person name="Andreopoulos B."/>
            <person name="Baker S."/>
            <person name="Barry K."/>
            <person name="Bills G."/>
            <person name="Bluhm B."/>
            <person name="Cannon C."/>
            <person name="Castanera R."/>
            <person name="Culley D."/>
            <person name="Daum C."/>
            <person name="Ezra D."/>
            <person name="Gonzalez J."/>
            <person name="Henrissat B."/>
            <person name="Kuo A."/>
            <person name="Liang C."/>
            <person name="Lipzen A."/>
            <person name="Lutzoni F."/>
            <person name="Magnuson J."/>
            <person name="Mondo S."/>
            <person name="Nolan M."/>
            <person name="Ohm R."/>
            <person name="Pangilinan J."/>
            <person name="Park H.-J."/>
            <person name="Ramirez L."/>
            <person name="Alfaro M."/>
            <person name="Sun H."/>
            <person name="Tritt A."/>
            <person name="Yoshinaga Y."/>
            <person name="Zwiers L.-H."/>
            <person name="Turgeon B."/>
            <person name="Goodwin S."/>
            <person name="Spatafora J."/>
            <person name="Crous P."/>
            <person name="Grigoriev I."/>
        </authorList>
    </citation>
    <scope>NUCLEOTIDE SEQUENCE</scope>
    <source>
        <strain evidence="7">Tuck. ex Michener</strain>
    </source>
</reference>
<keyword evidence="1" id="KW-0819">tRNA processing</keyword>
<evidence type="ECO:0000259" key="4">
    <source>
        <dbReference type="Pfam" id="PF08302"/>
    </source>
</evidence>
<feature type="domain" description="T4 RNA ligase 1-like N-terminal" evidence="6">
    <location>
        <begin position="69"/>
        <end position="302"/>
    </location>
</feature>